<dbReference type="Proteomes" id="UP000308430">
    <property type="component" value="Unassembled WGS sequence"/>
</dbReference>
<organism evidence="1 2">
    <name type="scientific">Pseudothauera nasutitermitis</name>
    <dbReference type="NCBI Taxonomy" id="2565930"/>
    <lineage>
        <taxon>Bacteria</taxon>
        <taxon>Pseudomonadati</taxon>
        <taxon>Pseudomonadota</taxon>
        <taxon>Betaproteobacteria</taxon>
        <taxon>Rhodocyclales</taxon>
        <taxon>Zoogloeaceae</taxon>
        <taxon>Pseudothauera</taxon>
    </lineage>
</organism>
<name>A0A4S4AP93_9RHOO</name>
<dbReference type="AlphaFoldDB" id="A0A4S4AP93"/>
<dbReference type="Pfam" id="PF07209">
    <property type="entry name" value="DUF1415"/>
    <property type="match status" value="1"/>
</dbReference>
<accession>A0A4S4AP93</accession>
<dbReference type="OrthoDB" id="277390at2"/>
<dbReference type="InterPro" id="IPR009858">
    <property type="entry name" value="DUF1415"/>
</dbReference>
<protein>
    <submittedName>
        <fullName evidence="1">DUF1415 domain-containing protein</fullName>
    </submittedName>
</protein>
<proteinExistence type="predicted"/>
<evidence type="ECO:0000313" key="2">
    <source>
        <dbReference type="Proteomes" id="UP000308430"/>
    </source>
</evidence>
<evidence type="ECO:0000313" key="1">
    <source>
        <dbReference type="EMBL" id="THF61463.1"/>
    </source>
</evidence>
<keyword evidence="2" id="KW-1185">Reference proteome</keyword>
<comment type="caution">
    <text evidence="1">The sequence shown here is derived from an EMBL/GenBank/DDBJ whole genome shotgun (WGS) entry which is preliminary data.</text>
</comment>
<gene>
    <name evidence="1" type="ORF">E6C76_20505</name>
</gene>
<sequence>MDDLIDIEQQTRRWLEDVVIGLNLCPFAAEPNRHGRIRIAVTEAADEESLLAALQEELSLLDSLEESETETTLVAAPFVLDNFDDYNQFFDVIELWLREFGWEGTYQVAGFHPDYCFADTTPDDPGNLTNRSPWPLFHLIREASIDRAVASHPDVDGIPARNIARVSALGPEERRKLFPYLFG</sequence>
<reference evidence="1 2" key="1">
    <citation type="submission" date="2019-04" db="EMBL/GenBank/DDBJ databases">
        <title>Azoarcus nasutitermitis sp. nov. isolated from termite nest.</title>
        <authorList>
            <person name="Lin S.-Y."/>
            <person name="Hameed A."/>
            <person name="Hsu Y.-H."/>
            <person name="Young C.-C."/>
        </authorList>
    </citation>
    <scope>NUCLEOTIDE SEQUENCE [LARGE SCALE GENOMIC DNA]</scope>
    <source>
        <strain evidence="1 2">CC-YHH838</strain>
    </source>
</reference>
<dbReference type="RefSeq" id="WP_136350124.1">
    <property type="nucleotide sequence ID" value="NZ_SSOC01000009.1"/>
</dbReference>
<dbReference type="EMBL" id="SSOC01000009">
    <property type="protein sequence ID" value="THF61463.1"/>
    <property type="molecule type" value="Genomic_DNA"/>
</dbReference>